<accession>A0A1G8JNB7</accession>
<comment type="pathway">
    <text evidence="2">Glycan metabolism; osmoregulated periplasmic glucan (OPG) biosynthesis.</text>
</comment>
<evidence type="ECO:0000256" key="5">
    <source>
        <dbReference type="ARBA" id="ARBA00022764"/>
    </source>
</evidence>
<feature type="domain" description="Glucan biosynthesis periplasmic MdoG C-terminal" evidence="7">
    <location>
        <begin position="63"/>
        <end position="543"/>
    </location>
</feature>
<dbReference type="SUPFAM" id="SSF81296">
    <property type="entry name" value="E set domains"/>
    <property type="match status" value="1"/>
</dbReference>
<dbReference type="InterPro" id="IPR013783">
    <property type="entry name" value="Ig-like_fold"/>
</dbReference>
<dbReference type="STRING" id="555512.SAMN04487993_1003134"/>
<dbReference type="Proteomes" id="UP000199093">
    <property type="component" value="Unassembled WGS sequence"/>
</dbReference>
<feature type="chain" id="PRO_5011649569" description="Glucans biosynthesis protein G" evidence="6">
    <location>
        <begin position="47"/>
        <end position="546"/>
    </location>
</feature>
<dbReference type="InterPro" id="IPR011013">
    <property type="entry name" value="Gal_mutarotase_sf_dom"/>
</dbReference>
<dbReference type="AlphaFoldDB" id="A0A1G8JNB7"/>
<dbReference type="EMBL" id="FNEJ01000003">
    <property type="protein sequence ID" value="SDI32130.1"/>
    <property type="molecule type" value="Genomic_DNA"/>
</dbReference>
<evidence type="ECO:0000313" key="8">
    <source>
        <dbReference type="EMBL" id="SDI32130.1"/>
    </source>
</evidence>
<evidence type="ECO:0000313" key="9">
    <source>
        <dbReference type="Proteomes" id="UP000199093"/>
    </source>
</evidence>
<dbReference type="SUPFAM" id="SSF74650">
    <property type="entry name" value="Galactose mutarotase-like"/>
    <property type="match status" value="1"/>
</dbReference>
<dbReference type="UniPathway" id="UPA00637"/>
<protein>
    <recommendedName>
        <fullName evidence="4">Glucans biosynthesis protein G</fullName>
    </recommendedName>
</protein>
<dbReference type="Pfam" id="PF04349">
    <property type="entry name" value="MdoG"/>
    <property type="match status" value="1"/>
</dbReference>
<evidence type="ECO:0000256" key="6">
    <source>
        <dbReference type="SAM" id="SignalP"/>
    </source>
</evidence>
<evidence type="ECO:0000256" key="1">
    <source>
        <dbReference type="ARBA" id="ARBA00004418"/>
    </source>
</evidence>
<dbReference type="InterPro" id="IPR014756">
    <property type="entry name" value="Ig_E-set"/>
</dbReference>
<evidence type="ECO:0000256" key="2">
    <source>
        <dbReference type="ARBA" id="ARBA00005001"/>
    </source>
</evidence>
<dbReference type="PIRSF" id="PIRSF006281">
    <property type="entry name" value="MdoG"/>
    <property type="match status" value="1"/>
</dbReference>
<dbReference type="Gene3D" id="2.70.98.10">
    <property type="match status" value="1"/>
</dbReference>
<gene>
    <name evidence="8" type="ORF">SAMN04487993_1003134</name>
</gene>
<dbReference type="InterPro" id="IPR014438">
    <property type="entry name" value="Glucan_biosyn_MdoG/MdoD"/>
</dbReference>
<dbReference type="GO" id="GO:0030288">
    <property type="term" value="C:outer membrane-bounded periplasmic space"/>
    <property type="evidence" value="ECO:0007669"/>
    <property type="project" value="TreeGrafter"/>
</dbReference>
<dbReference type="InterPro" id="IPR006311">
    <property type="entry name" value="TAT_signal"/>
</dbReference>
<dbReference type="Gene3D" id="2.60.40.10">
    <property type="entry name" value="Immunoglobulins"/>
    <property type="match status" value="1"/>
</dbReference>
<sequence>MRNHPTLTPAMPGNSLQARPSRRRFLTSLAGSVAVPALLGASPLIAQDAAAPTPPPEDAGSPFSFDLLSEGMARAAMSPPRNPEVIEGFLADLDYDGYQRIRFDPERARWREPDVGFRLSAFHLGWLFETPVHLFEVVDGQSRPMTFGTQDFDYSSLESVEIPADTPMPGVAGFRLNTPLNRADIFDELVAFLGASYFRALGRGTLYGLSARGLAVNTGLAAGEEFPRFSDFWLERPQPGAETLTLYAALESQSVTGAYRFIIRPGTDTQIDVTARLYLRNDIEQLGIAPLTSMFLYGGADAGEFDDFRPAVHDSEALVLTTRAGATIYRPLNNPPRLASSYFGAMSPKSFGLVQRTRDFSEYLDAEAHYEKRPTLMVEPLGDWGEGSVRLVEIPSKLEANDNIVAYWIPDVDTTAGAALEFSYRLSWGLAPEGDGSVDRARVVRTRVGKGGVSGMEQDTDRRKFVIDFEGGLLGELPGDAEVEVQTTAVRGEIAEAVVSRISGTNTWRLVLEVEAPGGTAAELSAELIGYGHTLTETWTYQWVKE</sequence>
<organism evidence="8 9">
    <name type="scientific">Salipiger marinus</name>
    <dbReference type="NCBI Taxonomy" id="555512"/>
    <lineage>
        <taxon>Bacteria</taxon>
        <taxon>Pseudomonadati</taxon>
        <taxon>Pseudomonadota</taxon>
        <taxon>Alphaproteobacteria</taxon>
        <taxon>Rhodobacterales</taxon>
        <taxon>Roseobacteraceae</taxon>
        <taxon>Salipiger</taxon>
    </lineage>
</organism>
<evidence type="ECO:0000256" key="4">
    <source>
        <dbReference type="ARBA" id="ARBA00015376"/>
    </source>
</evidence>
<keyword evidence="9" id="KW-1185">Reference proteome</keyword>
<dbReference type="PROSITE" id="PS51318">
    <property type="entry name" value="TAT"/>
    <property type="match status" value="1"/>
</dbReference>
<dbReference type="InterPro" id="IPR007444">
    <property type="entry name" value="Glucan_biosyn_MdoG_C"/>
</dbReference>
<dbReference type="GO" id="GO:0030246">
    <property type="term" value="F:carbohydrate binding"/>
    <property type="evidence" value="ECO:0007669"/>
    <property type="project" value="InterPro"/>
</dbReference>
<evidence type="ECO:0000259" key="7">
    <source>
        <dbReference type="Pfam" id="PF04349"/>
    </source>
</evidence>
<proteinExistence type="inferred from homology"/>
<comment type="similarity">
    <text evidence="3">Belongs to the OpgD/OpgG family.</text>
</comment>
<dbReference type="PANTHER" id="PTHR30504">
    <property type="entry name" value="GLUCANS BIOSYNTHESIS PROTEIN"/>
    <property type="match status" value="1"/>
</dbReference>
<dbReference type="PANTHER" id="PTHR30504:SF4">
    <property type="entry name" value="GLUCANS BIOSYNTHESIS PROTEIN G"/>
    <property type="match status" value="1"/>
</dbReference>
<reference evidence="8 9" key="1">
    <citation type="submission" date="2016-10" db="EMBL/GenBank/DDBJ databases">
        <authorList>
            <person name="de Groot N.N."/>
        </authorList>
    </citation>
    <scope>NUCLEOTIDE SEQUENCE [LARGE SCALE GENOMIC DNA]</scope>
    <source>
        <strain evidence="8 9">DSM 26424</strain>
    </source>
</reference>
<comment type="subcellular location">
    <subcellularLocation>
        <location evidence="1">Periplasm</location>
    </subcellularLocation>
</comment>
<dbReference type="GO" id="GO:0051274">
    <property type="term" value="P:beta-glucan biosynthetic process"/>
    <property type="evidence" value="ECO:0007669"/>
    <property type="project" value="TreeGrafter"/>
</dbReference>
<feature type="signal peptide" evidence="6">
    <location>
        <begin position="1"/>
        <end position="46"/>
    </location>
</feature>
<name>A0A1G8JNB7_9RHOB</name>
<evidence type="ECO:0000256" key="3">
    <source>
        <dbReference type="ARBA" id="ARBA00009284"/>
    </source>
</evidence>
<keyword evidence="6" id="KW-0732">Signal</keyword>
<dbReference type="InterPro" id="IPR014718">
    <property type="entry name" value="GH-type_carb-bd"/>
</dbReference>
<dbReference type="GO" id="GO:0003824">
    <property type="term" value="F:catalytic activity"/>
    <property type="evidence" value="ECO:0007669"/>
    <property type="project" value="InterPro"/>
</dbReference>
<keyword evidence="5" id="KW-0574">Periplasm</keyword>